<organism evidence="2 3">
    <name type="scientific">Methermicoccus shengliensis</name>
    <dbReference type="NCBI Taxonomy" id="660064"/>
    <lineage>
        <taxon>Archaea</taxon>
        <taxon>Methanobacteriati</taxon>
        <taxon>Methanobacteriota</taxon>
        <taxon>Stenosarchaea group</taxon>
        <taxon>Methanomicrobia</taxon>
        <taxon>Methanosarcinales</taxon>
        <taxon>Methermicoccaceae</taxon>
        <taxon>Methermicoccus</taxon>
    </lineage>
</organism>
<dbReference type="CDD" id="cd21154">
    <property type="entry name" value="PUA_MJ1432-like"/>
    <property type="match status" value="1"/>
</dbReference>
<dbReference type="AlphaFoldDB" id="A0A832RX05"/>
<evidence type="ECO:0000313" key="3">
    <source>
        <dbReference type="Proteomes" id="UP000600363"/>
    </source>
</evidence>
<feature type="domain" description="PUA" evidence="1">
    <location>
        <begin position="79"/>
        <end position="153"/>
    </location>
</feature>
<dbReference type="RefSeq" id="WP_042686920.1">
    <property type="nucleotide sequence ID" value="NZ_DUIH01000016.1"/>
</dbReference>
<accession>A0A832RX05</accession>
<dbReference type="EMBL" id="DUIH01000016">
    <property type="protein sequence ID" value="HIH69926.1"/>
    <property type="molecule type" value="Genomic_DNA"/>
</dbReference>
<dbReference type="SUPFAM" id="SSF88697">
    <property type="entry name" value="PUA domain-like"/>
    <property type="match status" value="1"/>
</dbReference>
<reference evidence="2" key="1">
    <citation type="journal article" date="2020" name="bioRxiv">
        <title>A rank-normalized archaeal taxonomy based on genome phylogeny resolves widespread incomplete and uneven classifications.</title>
        <authorList>
            <person name="Rinke C."/>
            <person name="Chuvochina M."/>
            <person name="Mussig A.J."/>
            <person name="Chaumeil P.-A."/>
            <person name="Waite D.W."/>
            <person name="Whitman W.B."/>
            <person name="Parks D.H."/>
            <person name="Hugenholtz P."/>
        </authorList>
    </citation>
    <scope>NUCLEOTIDE SEQUENCE</scope>
    <source>
        <strain evidence="2">UBA12518</strain>
    </source>
</reference>
<sequence>MRVKKRRFLRERQRRHVLAELKRYLPEGVCFDEARLELVELERSPLGLVLVDGEPLVLMVDERAVPSLRCALEFGIRRGEVVVDAGAVRHVVNGADIMAPGVVRADEDIVRGDVVYVKEEVHGKFLCVGEALVDGPSLRGERGRVVKNIHHVGDELWKLEL</sequence>
<dbReference type="InterPro" id="IPR004521">
    <property type="entry name" value="Uncharacterised_CHP00451"/>
</dbReference>
<dbReference type="Pfam" id="PF01472">
    <property type="entry name" value="PUA"/>
    <property type="match status" value="1"/>
</dbReference>
<gene>
    <name evidence="2" type="ORF">HA299_04865</name>
</gene>
<proteinExistence type="predicted"/>
<dbReference type="GO" id="GO:0003723">
    <property type="term" value="F:RNA binding"/>
    <property type="evidence" value="ECO:0007669"/>
    <property type="project" value="InterPro"/>
</dbReference>
<evidence type="ECO:0000313" key="2">
    <source>
        <dbReference type="EMBL" id="HIH69926.1"/>
    </source>
</evidence>
<dbReference type="PIRSF" id="PIRSF005067">
    <property type="entry name" value="Tma_RNA-bind_prd"/>
    <property type="match status" value="1"/>
</dbReference>
<dbReference type="Gene3D" id="3.10.450.120">
    <property type="entry name" value="Pre-PUA domain, domain 1"/>
    <property type="match status" value="1"/>
</dbReference>
<name>A0A832RX05_9EURY</name>
<dbReference type="NCBIfam" id="TIGR03684">
    <property type="entry name" value="arCOG00985"/>
    <property type="match status" value="1"/>
</dbReference>
<dbReference type="PANTHER" id="PTHR22798:SF0">
    <property type="entry name" value="MALIGNANT T-CELL-AMPLIFIED SEQUENCE 1"/>
    <property type="match status" value="1"/>
</dbReference>
<dbReference type="PANTHER" id="PTHR22798">
    <property type="entry name" value="MCT-1 PROTEIN"/>
    <property type="match status" value="1"/>
</dbReference>
<dbReference type="GO" id="GO:0001731">
    <property type="term" value="P:formation of translation preinitiation complex"/>
    <property type="evidence" value="ECO:0007669"/>
    <property type="project" value="TreeGrafter"/>
</dbReference>
<dbReference type="Proteomes" id="UP000600363">
    <property type="component" value="Unassembled WGS sequence"/>
</dbReference>
<dbReference type="InterPro" id="IPR016437">
    <property type="entry name" value="MCT-1/Tma20"/>
</dbReference>
<dbReference type="NCBIfam" id="TIGR00451">
    <property type="entry name" value="unchar_dom_2"/>
    <property type="match status" value="1"/>
</dbReference>
<evidence type="ECO:0000259" key="1">
    <source>
        <dbReference type="SMART" id="SM00359"/>
    </source>
</evidence>
<dbReference type="SMART" id="SM00359">
    <property type="entry name" value="PUA"/>
    <property type="match status" value="1"/>
</dbReference>
<protein>
    <submittedName>
        <fullName evidence="2">RNA-binding protein</fullName>
    </submittedName>
</protein>
<comment type="caution">
    <text evidence="2">The sequence shown here is derived from an EMBL/GenBank/DDBJ whole genome shotgun (WGS) entry which is preliminary data.</text>
</comment>
<dbReference type="InterPro" id="IPR022430">
    <property type="entry name" value="CHP03684"/>
</dbReference>
<dbReference type="InterPro" id="IPR015947">
    <property type="entry name" value="PUA-like_sf"/>
</dbReference>
<dbReference type="Gene3D" id="2.30.130.10">
    <property type="entry name" value="PUA domain"/>
    <property type="match status" value="1"/>
</dbReference>
<dbReference type="InterPro" id="IPR036974">
    <property type="entry name" value="PUA_sf"/>
</dbReference>
<dbReference type="InterPro" id="IPR002478">
    <property type="entry name" value="PUA"/>
</dbReference>
<dbReference type="PROSITE" id="PS50890">
    <property type="entry name" value="PUA"/>
    <property type="match status" value="1"/>
</dbReference>